<dbReference type="EMBL" id="ML208523">
    <property type="protein sequence ID" value="TFK63424.1"/>
    <property type="molecule type" value="Genomic_DNA"/>
</dbReference>
<accession>A0ACD3ADP1</accession>
<sequence length="438" mass="49981">MDTLPLELTQHILHQIPGTLNPPELSTTLRACSLVSHNFKAHAQPLLFSEFIRYGHYYRLPKLYETLLLYPYLLDLLKGLWVDVRCLSGGQSDGSDLDTLLDLWISSSTSRNYYLIVDCALEPMTPKTLTTLSRFISSTNLTVLAFSEVIEAPIWILYHCTSVRELHLCRSSFSGFDSDGVGGLMLRGNGIQSTWYRMTLDRPRLYHLYLESADTGDTPILKWFLHSDCAFDITALRTFHFLDISNDFDSYTLARNLVQRVSCSLEDLALDPPTRFCEQNIYLSPEFCTFDTLPCLRRLKFSLQQEKYPQSSLLPWVVNVLSGLAFPEFLEEVEVSCFLGDCEAEDVRRDGGWEELDLFLASTMRRRFGEPPTRHLKKVRFGIVVPVQSEEKEKTRSREVAAILPVVLPKLWALGIATVSFSSVFGHVEDADCWYEPS</sequence>
<reference evidence="1 2" key="1">
    <citation type="journal article" date="2019" name="Nat. Ecol. Evol.">
        <title>Megaphylogeny resolves global patterns of mushroom evolution.</title>
        <authorList>
            <person name="Varga T."/>
            <person name="Krizsan K."/>
            <person name="Foldi C."/>
            <person name="Dima B."/>
            <person name="Sanchez-Garcia M."/>
            <person name="Sanchez-Ramirez S."/>
            <person name="Szollosi G.J."/>
            <person name="Szarkandi J.G."/>
            <person name="Papp V."/>
            <person name="Albert L."/>
            <person name="Andreopoulos W."/>
            <person name="Angelini C."/>
            <person name="Antonin V."/>
            <person name="Barry K.W."/>
            <person name="Bougher N.L."/>
            <person name="Buchanan P."/>
            <person name="Buyck B."/>
            <person name="Bense V."/>
            <person name="Catcheside P."/>
            <person name="Chovatia M."/>
            <person name="Cooper J."/>
            <person name="Damon W."/>
            <person name="Desjardin D."/>
            <person name="Finy P."/>
            <person name="Geml J."/>
            <person name="Haridas S."/>
            <person name="Hughes K."/>
            <person name="Justo A."/>
            <person name="Karasinski D."/>
            <person name="Kautmanova I."/>
            <person name="Kiss B."/>
            <person name="Kocsube S."/>
            <person name="Kotiranta H."/>
            <person name="LaButti K.M."/>
            <person name="Lechner B.E."/>
            <person name="Liimatainen K."/>
            <person name="Lipzen A."/>
            <person name="Lukacs Z."/>
            <person name="Mihaltcheva S."/>
            <person name="Morgado L.N."/>
            <person name="Niskanen T."/>
            <person name="Noordeloos M.E."/>
            <person name="Ohm R.A."/>
            <person name="Ortiz-Santana B."/>
            <person name="Ovrebo C."/>
            <person name="Racz N."/>
            <person name="Riley R."/>
            <person name="Savchenko A."/>
            <person name="Shiryaev A."/>
            <person name="Soop K."/>
            <person name="Spirin V."/>
            <person name="Szebenyi C."/>
            <person name="Tomsovsky M."/>
            <person name="Tulloss R.E."/>
            <person name="Uehling J."/>
            <person name="Grigoriev I.V."/>
            <person name="Vagvolgyi C."/>
            <person name="Papp T."/>
            <person name="Martin F.M."/>
            <person name="Miettinen O."/>
            <person name="Hibbett D.S."/>
            <person name="Nagy L.G."/>
        </authorList>
    </citation>
    <scope>NUCLEOTIDE SEQUENCE [LARGE SCALE GENOMIC DNA]</scope>
    <source>
        <strain evidence="1 2">NL-1719</strain>
    </source>
</reference>
<proteinExistence type="predicted"/>
<name>A0ACD3ADP1_9AGAR</name>
<evidence type="ECO:0000313" key="1">
    <source>
        <dbReference type="EMBL" id="TFK63424.1"/>
    </source>
</evidence>
<gene>
    <name evidence="1" type="ORF">BDN72DRAFT_847637</name>
</gene>
<keyword evidence="2" id="KW-1185">Reference proteome</keyword>
<protein>
    <submittedName>
        <fullName evidence="1">Uncharacterized protein</fullName>
    </submittedName>
</protein>
<dbReference type="Proteomes" id="UP000308600">
    <property type="component" value="Unassembled WGS sequence"/>
</dbReference>
<organism evidence="1 2">
    <name type="scientific">Pluteus cervinus</name>
    <dbReference type="NCBI Taxonomy" id="181527"/>
    <lineage>
        <taxon>Eukaryota</taxon>
        <taxon>Fungi</taxon>
        <taxon>Dikarya</taxon>
        <taxon>Basidiomycota</taxon>
        <taxon>Agaricomycotina</taxon>
        <taxon>Agaricomycetes</taxon>
        <taxon>Agaricomycetidae</taxon>
        <taxon>Agaricales</taxon>
        <taxon>Pluteineae</taxon>
        <taxon>Pluteaceae</taxon>
        <taxon>Pluteus</taxon>
    </lineage>
</organism>
<evidence type="ECO:0000313" key="2">
    <source>
        <dbReference type="Proteomes" id="UP000308600"/>
    </source>
</evidence>